<dbReference type="GeneTree" id="ENSGT00390000012403"/>
<dbReference type="GO" id="GO:0006310">
    <property type="term" value="P:DNA recombination"/>
    <property type="evidence" value="ECO:0007669"/>
    <property type="project" value="InterPro"/>
</dbReference>
<dbReference type="GO" id="GO:0016605">
    <property type="term" value="C:PML body"/>
    <property type="evidence" value="ECO:0007669"/>
    <property type="project" value="UniProtKB-SubCell"/>
</dbReference>
<dbReference type="Pfam" id="PF04057">
    <property type="entry name" value="Rep-A_N"/>
    <property type="match status" value="1"/>
</dbReference>
<dbReference type="NCBIfam" id="TIGR00617">
    <property type="entry name" value="rpa1"/>
    <property type="match status" value="1"/>
</dbReference>
<reference evidence="15" key="2">
    <citation type="submission" date="2025-09" db="UniProtKB">
        <authorList>
            <consortium name="Ensembl"/>
        </authorList>
    </citation>
    <scope>IDENTIFICATION</scope>
</reference>
<accession>A0A8C5CY87</accession>
<dbReference type="CDD" id="cd04475">
    <property type="entry name" value="RPA1_DBD_B"/>
    <property type="match status" value="1"/>
</dbReference>
<dbReference type="PANTHER" id="PTHR47165">
    <property type="entry name" value="OS03G0429900 PROTEIN"/>
    <property type="match status" value="1"/>
</dbReference>
<dbReference type="InterPro" id="IPR004591">
    <property type="entry name" value="Rfa1"/>
</dbReference>
<comment type="function">
    <text evidence="9">As part of the heterotrimeric replication protein A complex (RPA/RP-A), binds and stabilizes single-stranded DNA intermediates, that form during DNA replication or upon DNA stress. It prevents their reannealing and in parallel, recruits and activates different proteins and complexes involved in DNA metabolism. Thereby, it plays an essential role both in DNA replication and the cellular response to DNA damage.</text>
</comment>
<keyword evidence="6 9" id="KW-0862">Zinc</keyword>
<feature type="compositionally biased region" description="Pro residues" evidence="10">
    <location>
        <begin position="122"/>
        <end position="138"/>
    </location>
</feature>
<feature type="domain" description="Replication factor-A protein 1 N-terminal" evidence="12">
    <location>
        <begin position="31"/>
        <end position="92"/>
    </location>
</feature>
<protein>
    <recommendedName>
        <fullName evidence="9">Replication protein A subunit</fullName>
    </recommendedName>
</protein>
<dbReference type="AlphaFoldDB" id="A0A8C5CY87"/>
<organism evidence="15 16">
    <name type="scientific">Gadus morhua</name>
    <name type="common">Atlantic cod</name>
    <dbReference type="NCBI Taxonomy" id="8049"/>
    <lineage>
        <taxon>Eukaryota</taxon>
        <taxon>Metazoa</taxon>
        <taxon>Chordata</taxon>
        <taxon>Craniata</taxon>
        <taxon>Vertebrata</taxon>
        <taxon>Euteleostomi</taxon>
        <taxon>Actinopterygii</taxon>
        <taxon>Neopterygii</taxon>
        <taxon>Teleostei</taxon>
        <taxon>Neoteleostei</taxon>
        <taxon>Acanthomorphata</taxon>
        <taxon>Zeiogadaria</taxon>
        <taxon>Gadariae</taxon>
        <taxon>Gadiformes</taxon>
        <taxon>Gadoidei</taxon>
        <taxon>Gadidae</taxon>
        <taxon>Gadus</taxon>
    </lineage>
</organism>
<proteinExistence type="inferred from homology"/>
<dbReference type="Pfam" id="PF16900">
    <property type="entry name" value="REPA_OB_2"/>
    <property type="match status" value="1"/>
</dbReference>
<dbReference type="InterPro" id="IPR031657">
    <property type="entry name" value="REPA_OB_2"/>
</dbReference>
<evidence type="ECO:0000259" key="13">
    <source>
        <dbReference type="Pfam" id="PF08646"/>
    </source>
</evidence>
<keyword evidence="3 9" id="KW-0235">DNA replication</keyword>
<feature type="compositionally biased region" description="Polar residues" evidence="10">
    <location>
        <begin position="151"/>
        <end position="162"/>
    </location>
</feature>
<sequence>MYTYLCIHIYVYCIMHWGSLFPDCVFSQNIRKMDGTSGPPRFRIMMNDGRHTMSYFMLSTQLNSLAEQNLLEPNCVCMLKKSVTNVLKDGRRRRLRSAVEGVSPSAFHISHPAPESVTVIHPPLPPAGTSSPPLPSYPPHTAFTPAPARNPTPSALPSTPGGSSKVVPIASLNPYQSKWTIRARVTNRSNIRTWSNSRGEGKLFSMEIVDESGEIRITGFNQEVDKFYNLIEVGKVYYMSKGTLKIANKQYSSTKNDYEMTLNGESSIIPCDDASDLPVALCSFVAISDLASHEKDAVLDVIGVCKSVDELTRLTTKASREVSKRTFNLMDQSGCTVSVTLWGEEAENFDGSAQPIVAIKGAKLSDFGGRSLSASFSSTVMINPDLPEAFKLRGWYDKEGHAVEGQSLTEARGSGGGTTNWKTLSDVKTEHLGHGDKADYFNSIATIVYLRKENCLYQACPSPDCNKKVVDQQNGMYRCEKCDKEFPNFKYRLILSANIADYGDNQWVTCFQESAEAILGQNAAYLGQLKDSNEAAFEEIFQQANFHTFVFRSRVKLETYNDESRIKATVMDVKPVDHKEYSKRLIMNIRKMAV</sequence>
<evidence type="ECO:0000256" key="5">
    <source>
        <dbReference type="ARBA" id="ARBA00022771"/>
    </source>
</evidence>
<evidence type="ECO:0000256" key="1">
    <source>
        <dbReference type="ARBA" id="ARBA00004322"/>
    </source>
</evidence>
<dbReference type="InterPro" id="IPR047192">
    <property type="entry name" value="Euk_RPA1_DBD_C"/>
</dbReference>
<evidence type="ECO:0000256" key="4">
    <source>
        <dbReference type="ARBA" id="ARBA00022723"/>
    </source>
</evidence>
<dbReference type="Gene3D" id="2.40.50.140">
    <property type="entry name" value="Nucleic acid-binding proteins"/>
    <property type="match status" value="4"/>
</dbReference>
<evidence type="ECO:0000313" key="15">
    <source>
        <dbReference type="Ensembl" id="ENSGMOP00000067397.1"/>
    </source>
</evidence>
<keyword evidence="4 9" id="KW-0479">Metal-binding</keyword>
<dbReference type="GO" id="GO:0006281">
    <property type="term" value="P:DNA repair"/>
    <property type="evidence" value="ECO:0007669"/>
    <property type="project" value="InterPro"/>
</dbReference>
<evidence type="ECO:0000259" key="11">
    <source>
        <dbReference type="Pfam" id="PF01336"/>
    </source>
</evidence>
<dbReference type="InterPro" id="IPR012340">
    <property type="entry name" value="NA-bd_OB-fold"/>
</dbReference>
<dbReference type="Proteomes" id="UP000694546">
    <property type="component" value="Chromosome 16"/>
</dbReference>
<feature type="domain" description="OB" evidence="11">
    <location>
        <begin position="179"/>
        <end position="260"/>
    </location>
</feature>
<dbReference type="SUPFAM" id="SSF50249">
    <property type="entry name" value="Nucleic acid-binding proteins"/>
    <property type="match status" value="4"/>
</dbReference>
<dbReference type="GO" id="GO:0008270">
    <property type="term" value="F:zinc ion binding"/>
    <property type="evidence" value="ECO:0007669"/>
    <property type="project" value="UniProtKB-KW"/>
</dbReference>
<evidence type="ECO:0000256" key="6">
    <source>
        <dbReference type="ARBA" id="ARBA00022833"/>
    </source>
</evidence>
<dbReference type="Pfam" id="PF01336">
    <property type="entry name" value="tRNA_anti-codon"/>
    <property type="match status" value="1"/>
</dbReference>
<keyword evidence="8 9" id="KW-0539">Nucleus</keyword>
<evidence type="ECO:0000259" key="12">
    <source>
        <dbReference type="Pfam" id="PF04057"/>
    </source>
</evidence>
<evidence type="ECO:0000256" key="2">
    <source>
        <dbReference type="ARBA" id="ARBA00005690"/>
    </source>
</evidence>
<dbReference type="PANTHER" id="PTHR47165:SF4">
    <property type="entry name" value="OS03G0429900 PROTEIN"/>
    <property type="match status" value="1"/>
</dbReference>
<evidence type="ECO:0000256" key="7">
    <source>
        <dbReference type="ARBA" id="ARBA00023125"/>
    </source>
</evidence>
<dbReference type="InterPro" id="IPR013955">
    <property type="entry name" value="Rep_factor-A_C"/>
</dbReference>
<keyword evidence="7 9" id="KW-0238">DNA-binding</keyword>
<evidence type="ECO:0000256" key="10">
    <source>
        <dbReference type="SAM" id="MobiDB-lite"/>
    </source>
</evidence>
<dbReference type="GO" id="GO:0006260">
    <property type="term" value="P:DNA replication"/>
    <property type="evidence" value="ECO:0007669"/>
    <property type="project" value="UniProtKB-KW"/>
</dbReference>
<dbReference type="CDD" id="cd04476">
    <property type="entry name" value="RPA1_DBD_C"/>
    <property type="match status" value="1"/>
</dbReference>
<name>A0A8C5CY87_GADMO</name>
<dbReference type="Ensembl" id="ENSGMOT00000062678.1">
    <property type="protein sequence ID" value="ENSGMOP00000067397.1"/>
    <property type="gene ID" value="ENSGMOG00000010382.2"/>
</dbReference>
<dbReference type="FunFam" id="2.40.50.140:FF:000064">
    <property type="entry name" value="Replication protein A subunit"/>
    <property type="match status" value="1"/>
</dbReference>
<feature type="region of interest" description="Disordered" evidence="10">
    <location>
        <begin position="122"/>
        <end position="163"/>
    </location>
</feature>
<dbReference type="FunFam" id="2.40.50.140:FF:000090">
    <property type="entry name" value="Replication protein A subunit"/>
    <property type="match status" value="1"/>
</dbReference>
<dbReference type="Pfam" id="PF08646">
    <property type="entry name" value="Rep_fac-A_C"/>
    <property type="match status" value="1"/>
</dbReference>
<gene>
    <name evidence="15" type="primary">RPA1</name>
    <name evidence="15" type="synonym">rpa1</name>
</gene>
<evidence type="ECO:0000256" key="9">
    <source>
        <dbReference type="RuleBase" id="RU364130"/>
    </source>
</evidence>
<dbReference type="CDD" id="cd04474">
    <property type="entry name" value="RPA1_DBD_A"/>
    <property type="match status" value="1"/>
</dbReference>
<feature type="domain" description="Replication factor A C-terminal" evidence="13">
    <location>
        <begin position="440"/>
        <end position="585"/>
    </location>
</feature>
<keyword evidence="5 9" id="KW-0863">Zinc-finger</keyword>
<evidence type="ECO:0000256" key="3">
    <source>
        <dbReference type="ARBA" id="ARBA00022705"/>
    </source>
</evidence>
<comment type="similarity">
    <text evidence="2 9">Belongs to the replication factor A protein 1 family.</text>
</comment>
<comment type="subunit">
    <text evidence="9">Component of the heterotrimeric canonical replication protein A complex (RPA).</text>
</comment>
<feature type="domain" description="Replication protein A OB" evidence="14">
    <location>
        <begin position="287"/>
        <end position="383"/>
    </location>
</feature>
<keyword evidence="16" id="KW-1185">Reference proteome</keyword>
<evidence type="ECO:0000259" key="14">
    <source>
        <dbReference type="Pfam" id="PF16900"/>
    </source>
</evidence>
<reference evidence="15" key="1">
    <citation type="submission" date="2025-08" db="UniProtKB">
        <authorList>
            <consortium name="Ensembl"/>
        </authorList>
    </citation>
    <scope>IDENTIFICATION</scope>
</reference>
<evidence type="ECO:0000313" key="16">
    <source>
        <dbReference type="Proteomes" id="UP000694546"/>
    </source>
</evidence>
<dbReference type="GO" id="GO:0003677">
    <property type="term" value="F:DNA binding"/>
    <property type="evidence" value="ECO:0007669"/>
    <property type="project" value="UniProtKB-KW"/>
</dbReference>
<comment type="subcellular location">
    <subcellularLocation>
        <location evidence="1">Nucleus</location>
        <location evidence="1">PML body</location>
    </subcellularLocation>
</comment>
<evidence type="ECO:0000256" key="8">
    <source>
        <dbReference type="ARBA" id="ARBA00023242"/>
    </source>
</evidence>
<dbReference type="InterPro" id="IPR007199">
    <property type="entry name" value="Rep_factor-A_N"/>
</dbReference>
<dbReference type="FunFam" id="2.40.50.140:FF:000041">
    <property type="entry name" value="Replication protein A subunit"/>
    <property type="match status" value="1"/>
</dbReference>
<dbReference type="InterPro" id="IPR004365">
    <property type="entry name" value="NA-bd_OB_tRNA"/>
</dbReference>